<organism evidence="3 4">
    <name type="scientific">Carex littledalei</name>
    <dbReference type="NCBI Taxonomy" id="544730"/>
    <lineage>
        <taxon>Eukaryota</taxon>
        <taxon>Viridiplantae</taxon>
        <taxon>Streptophyta</taxon>
        <taxon>Embryophyta</taxon>
        <taxon>Tracheophyta</taxon>
        <taxon>Spermatophyta</taxon>
        <taxon>Magnoliopsida</taxon>
        <taxon>Liliopsida</taxon>
        <taxon>Poales</taxon>
        <taxon>Cyperaceae</taxon>
        <taxon>Cyperoideae</taxon>
        <taxon>Cariceae</taxon>
        <taxon>Carex</taxon>
        <taxon>Carex subgen. Euthyceras</taxon>
    </lineage>
</organism>
<evidence type="ECO:0000259" key="2">
    <source>
        <dbReference type="PROSITE" id="PS50053"/>
    </source>
</evidence>
<dbReference type="Gene3D" id="1.10.8.10">
    <property type="entry name" value="DNA helicase RuvA subunit, C-terminal domain"/>
    <property type="match status" value="1"/>
</dbReference>
<feature type="compositionally biased region" description="Polar residues" evidence="1">
    <location>
        <begin position="302"/>
        <end position="315"/>
    </location>
</feature>
<gene>
    <name evidence="3" type="ORF">FCM35_KLT11038</name>
</gene>
<feature type="compositionally biased region" description="Polar residues" evidence="1">
    <location>
        <begin position="234"/>
        <end position="255"/>
    </location>
</feature>
<feature type="domain" description="Ubiquitin-like" evidence="2">
    <location>
        <begin position="18"/>
        <end position="87"/>
    </location>
</feature>
<evidence type="ECO:0000313" key="4">
    <source>
        <dbReference type="Proteomes" id="UP000623129"/>
    </source>
</evidence>
<dbReference type="GO" id="GO:0005829">
    <property type="term" value="C:cytosol"/>
    <property type="evidence" value="ECO:0007669"/>
    <property type="project" value="TreeGrafter"/>
</dbReference>
<feature type="region of interest" description="Disordered" evidence="1">
    <location>
        <begin position="234"/>
        <end position="324"/>
    </location>
</feature>
<protein>
    <submittedName>
        <fullName evidence="3">Ubiquitin domain-containing protein DSK2b</fullName>
    </submittedName>
</protein>
<dbReference type="SUPFAM" id="SSF46934">
    <property type="entry name" value="UBA-like"/>
    <property type="match status" value="1"/>
</dbReference>
<dbReference type="PANTHER" id="PTHR10677">
    <property type="entry name" value="UBIQUILIN"/>
    <property type="match status" value="1"/>
</dbReference>
<dbReference type="AlphaFoldDB" id="A0A833V4B5"/>
<dbReference type="InterPro" id="IPR000626">
    <property type="entry name" value="Ubiquitin-like_dom"/>
</dbReference>
<dbReference type="SUPFAM" id="SSF54236">
    <property type="entry name" value="Ubiquitin-like"/>
    <property type="match status" value="1"/>
</dbReference>
<dbReference type="Pfam" id="PF00240">
    <property type="entry name" value="ubiquitin"/>
    <property type="match status" value="1"/>
</dbReference>
<dbReference type="EMBL" id="SWLB01000021">
    <property type="protein sequence ID" value="KAF3324881.1"/>
    <property type="molecule type" value="Genomic_DNA"/>
</dbReference>
<evidence type="ECO:0000256" key="1">
    <source>
        <dbReference type="SAM" id="MobiDB-lite"/>
    </source>
</evidence>
<dbReference type="Proteomes" id="UP000623129">
    <property type="component" value="Unassembled WGS sequence"/>
</dbReference>
<dbReference type="OrthoDB" id="267397at2759"/>
<dbReference type="GO" id="GO:0031593">
    <property type="term" value="F:polyubiquitin modification-dependent protein binding"/>
    <property type="evidence" value="ECO:0007669"/>
    <property type="project" value="TreeGrafter"/>
</dbReference>
<proteinExistence type="predicted"/>
<comment type="caution">
    <text evidence="3">The sequence shown here is derived from an EMBL/GenBank/DDBJ whole genome shotgun (WGS) entry which is preliminary data.</text>
</comment>
<dbReference type="Gene3D" id="3.10.20.90">
    <property type="entry name" value="Phosphatidylinositol 3-kinase Catalytic Subunit, Chain A, domain 1"/>
    <property type="match status" value="1"/>
</dbReference>
<dbReference type="InterPro" id="IPR015496">
    <property type="entry name" value="Ubiquilin"/>
</dbReference>
<keyword evidence="4" id="KW-1185">Reference proteome</keyword>
<evidence type="ECO:0000313" key="3">
    <source>
        <dbReference type="EMBL" id="KAF3324881.1"/>
    </source>
</evidence>
<dbReference type="GO" id="GO:0006511">
    <property type="term" value="P:ubiquitin-dependent protein catabolic process"/>
    <property type="evidence" value="ECO:0007669"/>
    <property type="project" value="TreeGrafter"/>
</dbReference>
<dbReference type="PANTHER" id="PTHR10677:SF3">
    <property type="entry name" value="FI07626P-RELATED"/>
    <property type="match status" value="1"/>
</dbReference>
<sequence length="467" mass="51130">MVAMGSDGEGSHDERSAVTLQIQLMDRSTISVQTELDLTVEEFKLVLADLTGVPSDEQWLVYMGRILRNPETLRSYELEPDQSIHLLCIGPSPPSTSVGSMPREQTPYKIISWFVNQDAIDNIIEDIPFLSWLAQNPNWAIALQHPIMLHNVLLFHLSYEINVCLAMELEFLKADVTDNIKADTEGSHKLKSAYEVPTVPKVACVYDVQFGIPFGTEENQLSLGLLGWSLVDTSGSGPESSNANQSELATNSNPFSGPEAECSNANQSELATNSNPFSGPEAESSNANQSELATNDDLLSEPESSNANLSKSGPNTEPLPNPWAASSCESVGRAFTALLEAHNISHFDPILNMLPTDIQVILYVAGRDLYDSAFNFLVNEVNAYFRLILENFHPLQYYAGYGSGASNDGVIGITPEVAAPEEIFASQLAQMERMGFMDMRENIIALLGCWGDVKKAVEMLNSKKAKS</sequence>
<reference evidence="3" key="1">
    <citation type="submission" date="2020-01" db="EMBL/GenBank/DDBJ databases">
        <title>Genome sequence of Kobresia littledalei, the first chromosome-level genome in the family Cyperaceae.</title>
        <authorList>
            <person name="Qu G."/>
        </authorList>
    </citation>
    <scope>NUCLEOTIDE SEQUENCE</scope>
    <source>
        <strain evidence="3">C.B.Clarke</strain>
        <tissue evidence="3">Leaf</tissue>
    </source>
</reference>
<dbReference type="CDD" id="cd17039">
    <property type="entry name" value="Ubl_ubiquitin_like"/>
    <property type="match status" value="1"/>
</dbReference>
<accession>A0A833V4B5</accession>
<dbReference type="InterPro" id="IPR009060">
    <property type="entry name" value="UBA-like_sf"/>
</dbReference>
<dbReference type="PROSITE" id="PS50053">
    <property type="entry name" value="UBIQUITIN_2"/>
    <property type="match status" value="1"/>
</dbReference>
<dbReference type="InterPro" id="IPR029071">
    <property type="entry name" value="Ubiquitin-like_domsf"/>
</dbReference>
<feature type="compositionally biased region" description="Polar residues" evidence="1">
    <location>
        <begin position="263"/>
        <end position="293"/>
    </location>
</feature>
<dbReference type="SMART" id="SM00213">
    <property type="entry name" value="UBQ"/>
    <property type="match status" value="1"/>
</dbReference>
<name>A0A833V4B5_9POAL</name>